<feature type="compositionally biased region" description="Basic and acidic residues" evidence="1">
    <location>
        <begin position="211"/>
        <end position="220"/>
    </location>
</feature>
<evidence type="ECO:0000259" key="3">
    <source>
        <dbReference type="SMART" id="SM00743"/>
    </source>
</evidence>
<dbReference type="STRING" id="888268.A0A1E5VFK4"/>
<dbReference type="PANTHER" id="PTHR36805:SF7">
    <property type="entry name" value="AGENET DOMAIN-CONTAINING PROTEIN"/>
    <property type="match status" value="1"/>
</dbReference>
<accession>A0A1E5VFK4</accession>
<name>A0A1E5VFK4_9POAL</name>
<feature type="domain" description="Agenet" evidence="3">
    <location>
        <begin position="155"/>
        <end position="215"/>
    </location>
</feature>
<dbReference type="AlphaFoldDB" id="A0A1E5VFK4"/>
<feature type="region of interest" description="Disordered" evidence="1">
    <location>
        <begin position="211"/>
        <end position="307"/>
    </location>
</feature>
<gene>
    <name evidence="4" type="ORF">BAE44_0015065</name>
</gene>
<feature type="compositionally biased region" description="Polar residues" evidence="1">
    <location>
        <begin position="284"/>
        <end position="295"/>
    </location>
</feature>
<proteinExistence type="predicted"/>
<keyword evidence="5" id="KW-1185">Reference proteome</keyword>
<evidence type="ECO:0000256" key="1">
    <source>
        <dbReference type="SAM" id="MobiDB-lite"/>
    </source>
</evidence>
<organism evidence="4 5">
    <name type="scientific">Dichanthelium oligosanthes</name>
    <dbReference type="NCBI Taxonomy" id="888268"/>
    <lineage>
        <taxon>Eukaryota</taxon>
        <taxon>Viridiplantae</taxon>
        <taxon>Streptophyta</taxon>
        <taxon>Embryophyta</taxon>
        <taxon>Tracheophyta</taxon>
        <taxon>Spermatophyta</taxon>
        <taxon>Magnoliopsida</taxon>
        <taxon>Liliopsida</taxon>
        <taxon>Poales</taxon>
        <taxon>Poaceae</taxon>
        <taxon>PACMAD clade</taxon>
        <taxon>Panicoideae</taxon>
        <taxon>Panicodae</taxon>
        <taxon>Paniceae</taxon>
        <taxon>Dichantheliinae</taxon>
        <taxon>Dichanthelium</taxon>
    </lineage>
</organism>
<keyword evidence="2" id="KW-0812">Transmembrane</keyword>
<comment type="caution">
    <text evidence="4">The sequence shown here is derived from an EMBL/GenBank/DDBJ whole genome shotgun (WGS) entry which is preliminary data.</text>
</comment>
<evidence type="ECO:0000256" key="2">
    <source>
        <dbReference type="SAM" id="Phobius"/>
    </source>
</evidence>
<keyword evidence="2" id="KW-0472">Membrane</keyword>
<evidence type="ECO:0000313" key="4">
    <source>
        <dbReference type="EMBL" id="OEL23916.1"/>
    </source>
</evidence>
<dbReference type="Proteomes" id="UP000095767">
    <property type="component" value="Unassembled WGS sequence"/>
</dbReference>
<dbReference type="SMART" id="SM00743">
    <property type="entry name" value="Agenet"/>
    <property type="match status" value="1"/>
</dbReference>
<dbReference type="InterPro" id="IPR014002">
    <property type="entry name" value="Agenet_dom_plant"/>
</dbReference>
<dbReference type="OrthoDB" id="1894168at2759"/>
<evidence type="ECO:0000313" key="5">
    <source>
        <dbReference type="Proteomes" id="UP000095767"/>
    </source>
</evidence>
<protein>
    <recommendedName>
        <fullName evidence="3">Agenet domain-containing protein</fullName>
    </recommendedName>
</protein>
<keyword evidence="2" id="KW-1133">Transmembrane helix</keyword>
<feature type="transmembrane region" description="Helical" evidence="2">
    <location>
        <begin position="33"/>
        <end position="53"/>
    </location>
</feature>
<reference evidence="4 5" key="1">
    <citation type="submission" date="2016-09" db="EMBL/GenBank/DDBJ databases">
        <title>The draft genome of Dichanthelium oligosanthes: A C3 panicoid grass species.</title>
        <authorList>
            <person name="Studer A.J."/>
            <person name="Schnable J.C."/>
            <person name="Brutnell T.P."/>
        </authorList>
    </citation>
    <scope>NUCLEOTIDE SEQUENCE [LARGE SCALE GENOMIC DNA]</scope>
    <source>
        <strain evidence="5">cv. Kellogg 1175</strain>
        <tissue evidence="4">Leaf</tissue>
    </source>
</reference>
<dbReference type="PANTHER" id="PTHR36805">
    <property type="entry name" value="AGENET DOMAIN-CONTAINING PROTEIN"/>
    <property type="match status" value="1"/>
</dbReference>
<dbReference type="EMBL" id="LWDX02041175">
    <property type="protein sequence ID" value="OEL23916.1"/>
    <property type="molecule type" value="Genomic_DNA"/>
</dbReference>
<sequence>MDLLLPFKIGDLAESKSLLTGYRGAWFRCKVRAFFLAFLTFVQLLYLVCKSVFQIHNMGVHKSVGYLQYYLEYIDYPGERIALVISYKHLIFYSPSHFIAEKEWIRVFQKNPTSSNQNSRESTQLMIRPSFPQWYFGHEIPEQFPNSDVTAIVDETWKVGDLVDWLTEGCYWSGTITKLLNDDMVEVELPAPPIGEGKCYTANRNELRPTLDWSLTKESETSDDDEYGDNEGGVQRSVLASNMPQKSPGPVVLASPKDQMDNILPSKENLKPSSTSKPADPGHGTQSAATSSQPVGTGVTIKQEPGIGVSIKQEQDLSLTEAEAAADGPDEFLEKLDALQAELNYTKERTRVEHDRCTAVLAFCRGSSKDDASDGTVVLNVVSCFYELCLYFVVAGNVNPDYSCC</sequence>